<dbReference type="STRING" id="35608.A0A2U1M5W7"/>
<dbReference type="Pfam" id="PF00612">
    <property type="entry name" value="IQ"/>
    <property type="match status" value="1"/>
</dbReference>
<dbReference type="CDD" id="cd23767">
    <property type="entry name" value="IQCD"/>
    <property type="match status" value="1"/>
</dbReference>
<dbReference type="AlphaFoldDB" id="A0A2U1M5W7"/>
<dbReference type="InterPro" id="IPR052035">
    <property type="entry name" value="ZnF_BED_domain_contain"/>
</dbReference>
<keyword evidence="3" id="KW-0863">Zinc-finger</keyword>
<dbReference type="SUPFAM" id="SSF53098">
    <property type="entry name" value="Ribonuclease H-like"/>
    <property type="match status" value="1"/>
</dbReference>
<evidence type="ECO:0000256" key="6">
    <source>
        <dbReference type="ARBA" id="ARBA00023242"/>
    </source>
</evidence>
<dbReference type="GO" id="GO:0005634">
    <property type="term" value="C:nucleus"/>
    <property type="evidence" value="ECO:0007669"/>
    <property type="project" value="UniProtKB-SubCell"/>
</dbReference>
<dbReference type="GO" id="GO:0008270">
    <property type="term" value="F:zinc ion binding"/>
    <property type="evidence" value="ECO:0007669"/>
    <property type="project" value="UniProtKB-KW"/>
</dbReference>
<feature type="domain" description="HAT C-terminal dimerisation" evidence="7">
    <location>
        <begin position="503"/>
        <end position="559"/>
    </location>
</feature>
<evidence type="ECO:0000256" key="5">
    <source>
        <dbReference type="ARBA" id="ARBA00022860"/>
    </source>
</evidence>
<reference evidence="8 9" key="1">
    <citation type="journal article" date="2018" name="Mol. Plant">
        <title>The genome of Artemisia annua provides insight into the evolution of Asteraceae family and artemisinin biosynthesis.</title>
        <authorList>
            <person name="Shen Q."/>
            <person name="Zhang L."/>
            <person name="Liao Z."/>
            <person name="Wang S."/>
            <person name="Yan T."/>
            <person name="Shi P."/>
            <person name="Liu M."/>
            <person name="Fu X."/>
            <person name="Pan Q."/>
            <person name="Wang Y."/>
            <person name="Lv Z."/>
            <person name="Lu X."/>
            <person name="Zhang F."/>
            <person name="Jiang W."/>
            <person name="Ma Y."/>
            <person name="Chen M."/>
            <person name="Hao X."/>
            <person name="Li L."/>
            <person name="Tang Y."/>
            <person name="Lv G."/>
            <person name="Zhou Y."/>
            <person name="Sun X."/>
            <person name="Brodelius P.E."/>
            <person name="Rose J.K.C."/>
            <person name="Tang K."/>
        </authorList>
    </citation>
    <scope>NUCLEOTIDE SEQUENCE [LARGE SCALE GENOMIC DNA]</scope>
    <source>
        <strain evidence="9">cv. Huhao1</strain>
        <tissue evidence="8">Leaf</tissue>
    </source>
</reference>
<keyword evidence="6" id="KW-0539">Nucleus</keyword>
<dbReference type="InterPro" id="IPR008906">
    <property type="entry name" value="HATC_C_dom"/>
</dbReference>
<dbReference type="EMBL" id="PKPP01006391">
    <property type="protein sequence ID" value="PWA56662.1"/>
    <property type="molecule type" value="Genomic_DNA"/>
</dbReference>
<evidence type="ECO:0000313" key="9">
    <source>
        <dbReference type="Proteomes" id="UP000245207"/>
    </source>
</evidence>
<dbReference type="InterPro" id="IPR012337">
    <property type="entry name" value="RNaseH-like_sf"/>
</dbReference>
<keyword evidence="9" id="KW-1185">Reference proteome</keyword>
<evidence type="ECO:0000259" key="7">
    <source>
        <dbReference type="Pfam" id="PF05699"/>
    </source>
</evidence>
<dbReference type="Pfam" id="PF05699">
    <property type="entry name" value="Dimer_Tnp_hAT"/>
    <property type="match status" value="1"/>
</dbReference>
<protein>
    <submittedName>
        <fullName evidence="8">IQ-domain 33</fullName>
    </submittedName>
</protein>
<keyword evidence="4" id="KW-0862">Zinc</keyword>
<dbReference type="Proteomes" id="UP000245207">
    <property type="component" value="Unassembled WGS sequence"/>
</dbReference>
<evidence type="ECO:0000256" key="1">
    <source>
        <dbReference type="ARBA" id="ARBA00004123"/>
    </source>
</evidence>
<dbReference type="PROSITE" id="PS50096">
    <property type="entry name" value="IQ"/>
    <property type="match status" value="1"/>
</dbReference>
<evidence type="ECO:0000256" key="2">
    <source>
        <dbReference type="ARBA" id="ARBA00022723"/>
    </source>
</evidence>
<evidence type="ECO:0000256" key="3">
    <source>
        <dbReference type="ARBA" id="ARBA00022771"/>
    </source>
</evidence>
<keyword evidence="5" id="KW-0112">Calmodulin-binding</keyword>
<sequence length="610" mass="69266">MGITGELVRSVFSKNKSFGTTHDTNVMRNNAVERKRWTSVRSYLCGDEFNSVLAEEDCASRRSDKTALSSVFVADYSGSARTSKATIFSSRIEDDSSSIKGSEASVTQHLEHEENTTLSSEHNAAVVIQTAFRSFMARRRIEIPEPVDIGDHDQESIATSIEVQTGNSVVEAKEVSESFTHRVQQHHKGTRAQTLRLKDTMGSIHPTKCPTWVRKGKVSFTIHVWDTACIGLKFVAITCHWIDPETWKMSKRTICIQGHEDVHETIMDCVDDFGIKDKVFGICFDDVGDGIYAKGIEKAKRDLKPLFDGVFFGTKCVSHVLISMVQMCLDHADSVIEKVRNMLDYANTLKCGEFAEFLREKGVKFNDPGVNWPHMWNTTYKMLRGVVAQKALLVEFYDNSDENDIDDSDWVIVESLLANLGLSNDMNDNTFAKVSIAKFRSALQEVFDHYDTMHKSRPREQAPVTSTARNIIHQSVSRKRSENGSISSDLELYNKTDFSQVMTSDDEETKMLEWWSVKGCHLYPVLGEMVRDLLTVQACVEDLEYAFCLKGRELDEETSMGYPWWLQRRIFLKEHFNEVGWEDNGELAEDLEGECESHNYDKLSDASDEE</sequence>
<dbReference type="PANTHER" id="PTHR46481:SF10">
    <property type="entry name" value="ZINC FINGER BED DOMAIN-CONTAINING PROTEIN 39"/>
    <property type="match status" value="1"/>
</dbReference>
<dbReference type="InterPro" id="IPR000048">
    <property type="entry name" value="IQ_motif_EF-hand-BS"/>
</dbReference>
<gene>
    <name evidence="8" type="ORF">CTI12_AA418790</name>
</gene>
<evidence type="ECO:0000313" key="8">
    <source>
        <dbReference type="EMBL" id="PWA56662.1"/>
    </source>
</evidence>
<dbReference type="OrthoDB" id="779903at2759"/>
<dbReference type="GO" id="GO:0046983">
    <property type="term" value="F:protein dimerization activity"/>
    <property type="evidence" value="ECO:0007669"/>
    <property type="project" value="InterPro"/>
</dbReference>
<dbReference type="GO" id="GO:0005516">
    <property type="term" value="F:calmodulin binding"/>
    <property type="evidence" value="ECO:0007669"/>
    <property type="project" value="UniProtKB-KW"/>
</dbReference>
<name>A0A2U1M5W7_ARTAN</name>
<accession>A0A2U1M5W7</accession>
<proteinExistence type="predicted"/>
<comment type="caution">
    <text evidence="8">The sequence shown here is derived from an EMBL/GenBank/DDBJ whole genome shotgun (WGS) entry which is preliminary data.</text>
</comment>
<keyword evidence="2" id="KW-0479">Metal-binding</keyword>
<dbReference type="PANTHER" id="PTHR46481">
    <property type="entry name" value="ZINC FINGER BED DOMAIN-CONTAINING PROTEIN 4"/>
    <property type="match status" value="1"/>
</dbReference>
<comment type="subcellular location">
    <subcellularLocation>
        <location evidence="1">Nucleus</location>
    </subcellularLocation>
</comment>
<evidence type="ECO:0000256" key="4">
    <source>
        <dbReference type="ARBA" id="ARBA00022833"/>
    </source>
</evidence>
<organism evidence="8 9">
    <name type="scientific">Artemisia annua</name>
    <name type="common">Sweet wormwood</name>
    <dbReference type="NCBI Taxonomy" id="35608"/>
    <lineage>
        <taxon>Eukaryota</taxon>
        <taxon>Viridiplantae</taxon>
        <taxon>Streptophyta</taxon>
        <taxon>Embryophyta</taxon>
        <taxon>Tracheophyta</taxon>
        <taxon>Spermatophyta</taxon>
        <taxon>Magnoliopsida</taxon>
        <taxon>eudicotyledons</taxon>
        <taxon>Gunneridae</taxon>
        <taxon>Pentapetalae</taxon>
        <taxon>asterids</taxon>
        <taxon>campanulids</taxon>
        <taxon>Asterales</taxon>
        <taxon>Asteraceae</taxon>
        <taxon>Asteroideae</taxon>
        <taxon>Anthemideae</taxon>
        <taxon>Artemisiinae</taxon>
        <taxon>Artemisia</taxon>
    </lineage>
</organism>